<evidence type="ECO:0000256" key="1">
    <source>
        <dbReference type="SAM" id="MobiDB-lite"/>
    </source>
</evidence>
<feature type="region of interest" description="Disordered" evidence="1">
    <location>
        <begin position="119"/>
        <end position="140"/>
    </location>
</feature>
<evidence type="ECO:0000256" key="2">
    <source>
        <dbReference type="SAM" id="Phobius"/>
    </source>
</evidence>
<keyword evidence="2" id="KW-1133">Transmembrane helix</keyword>
<proteinExistence type="predicted"/>
<keyword evidence="5" id="KW-1185">Reference proteome</keyword>
<dbReference type="AlphaFoldDB" id="A0A2P6NBY9"/>
<feature type="transmembrane region" description="Helical" evidence="2">
    <location>
        <begin position="526"/>
        <end position="545"/>
    </location>
</feature>
<feature type="region of interest" description="Disordered" evidence="1">
    <location>
        <begin position="265"/>
        <end position="317"/>
    </location>
</feature>
<dbReference type="Pfam" id="PF13884">
    <property type="entry name" value="Peptidase_S74"/>
    <property type="match status" value="1"/>
</dbReference>
<dbReference type="InterPro" id="IPR036388">
    <property type="entry name" value="WH-like_DNA-bd_sf"/>
</dbReference>
<protein>
    <submittedName>
        <fullName evidence="4">Cell wall surface anchor family protein</fullName>
    </submittedName>
</protein>
<keyword evidence="2" id="KW-0812">Transmembrane</keyword>
<dbReference type="Proteomes" id="UP000241769">
    <property type="component" value="Unassembled WGS sequence"/>
</dbReference>
<feature type="compositionally biased region" description="Polar residues" evidence="1">
    <location>
        <begin position="265"/>
        <end position="275"/>
    </location>
</feature>
<dbReference type="OrthoDB" id="21399at2759"/>
<dbReference type="InterPro" id="IPR030392">
    <property type="entry name" value="S74_ICA"/>
</dbReference>
<feature type="compositionally biased region" description="Basic and acidic residues" evidence="1">
    <location>
        <begin position="305"/>
        <end position="317"/>
    </location>
</feature>
<name>A0A2P6NBY9_9EUKA</name>
<evidence type="ECO:0000313" key="4">
    <source>
        <dbReference type="EMBL" id="PRP81458.1"/>
    </source>
</evidence>
<dbReference type="InParanoid" id="A0A2P6NBY9"/>
<feature type="transmembrane region" description="Helical" evidence="2">
    <location>
        <begin position="486"/>
        <end position="506"/>
    </location>
</feature>
<gene>
    <name evidence="4" type="ORF">PROFUN_10988</name>
</gene>
<keyword evidence="2" id="KW-0472">Membrane</keyword>
<evidence type="ECO:0000313" key="5">
    <source>
        <dbReference type="Proteomes" id="UP000241769"/>
    </source>
</evidence>
<dbReference type="Gene3D" id="1.10.10.10">
    <property type="entry name" value="Winged helix-like DNA-binding domain superfamily/Winged helix DNA-binding domain"/>
    <property type="match status" value="1"/>
</dbReference>
<dbReference type="PROSITE" id="PS51688">
    <property type="entry name" value="ICA"/>
    <property type="match status" value="1"/>
</dbReference>
<sequence length="564" mass="63109">MEQQSNTLYANRGGMPGRDFEFADAFMDFGNGGTPQNQFTMIDQSPYGGMPNRFMPGRQSNNNSFLVVNNEDIVLDDNRFKRQYNMAANGGYSESLDFSSKITPSQFTALPSFTDDATDFSSGSPYSPSSDSSYGGSNLPTATDAKDVKIEVILLHKPRGSQGVWQPIPPGAGLRVTRGKGKRLKVQIKTNIQFNKDAVDIVLHDLMTTVSTKEGFEVQQTSDIDSPYMTELELKLSKYFKRCQFIVTIQTSLGPQKGRTIEFCSHNNGKQSKSDATGPPGMFPQPPEDDIGTSGGISDVVEGGHYSEKRRRNEISGEEERISVIHGNLEVHGTVRGQAFMQFSDQRLKTDIKELADALDTVMKLEGKSYQWKEGCFEQEVGPGRVIGLIAQEVQRVLPEVVHTDPVTGILSVSYSEIIPVIIEGFKQHRLSSMHDQQEFRTQLQYLQSKLEAVERESLVQKSRMYQRLHAVMEPETRIFTKKIHWGVRISLILLGIISFGCSFWLKQRRGYMRKPPMVSSNFLMVLGIVLIFSSVISIIVEVVVKRKRKGMAKEEKGLVAESV</sequence>
<feature type="domain" description="Peptidase S74" evidence="3">
    <location>
        <begin position="344"/>
        <end position="442"/>
    </location>
</feature>
<reference evidence="4 5" key="1">
    <citation type="journal article" date="2018" name="Genome Biol. Evol.">
        <title>Multiple Roots of Fruiting Body Formation in Amoebozoa.</title>
        <authorList>
            <person name="Hillmann F."/>
            <person name="Forbes G."/>
            <person name="Novohradska S."/>
            <person name="Ferling I."/>
            <person name="Riege K."/>
            <person name="Groth M."/>
            <person name="Westermann M."/>
            <person name="Marz M."/>
            <person name="Spaller T."/>
            <person name="Winckler T."/>
            <person name="Schaap P."/>
            <person name="Glockner G."/>
        </authorList>
    </citation>
    <scope>NUCLEOTIDE SEQUENCE [LARGE SCALE GENOMIC DNA]</scope>
    <source>
        <strain evidence="4 5">Jena</strain>
    </source>
</reference>
<organism evidence="4 5">
    <name type="scientific">Planoprotostelium fungivorum</name>
    <dbReference type="NCBI Taxonomy" id="1890364"/>
    <lineage>
        <taxon>Eukaryota</taxon>
        <taxon>Amoebozoa</taxon>
        <taxon>Evosea</taxon>
        <taxon>Variosea</taxon>
        <taxon>Cavosteliida</taxon>
        <taxon>Cavosteliaceae</taxon>
        <taxon>Planoprotostelium</taxon>
    </lineage>
</organism>
<evidence type="ECO:0000259" key="3">
    <source>
        <dbReference type="PROSITE" id="PS51688"/>
    </source>
</evidence>
<feature type="compositionally biased region" description="Low complexity" evidence="1">
    <location>
        <begin position="121"/>
        <end position="137"/>
    </location>
</feature>
<dbReference type="EMBL" id="MDYQ01000124">
    <property type="protein sequence ID" value="PRP81458.1"/>
    <property type="molecule type" value="Genomic_DNA"/>
</dbReference>
<comment type="caution">
    <text evidence="4">The sequence shown here is derived from an EMBL/GenBank/DDBJ whole genome shotgun (WGS) entry which is preliminary data.</text>
</comment>
<accession>A0A2P6NBY9</accession>